<dbReference type="GO" id="GO:0006635">
    <property type="term" value="P:fatty acid beta-oxidation"/>
    <property type="evidence" value="ECO:0007669"/>
    <property type="project" value="TreeGrafter"/>
</dbReference>
<dbReference type="InterPro" id="IPR001753">
    <property type="entry name" value="Enoyl-CoA_hydra/iso"/>
</dbReference>
<dbReference type="SUPFAM" id="SSF52096">
    <property type="entry name" value="ClpP/crotonase"/>
    <property type="match status" value="1"/>
</dbReference>
<sequence>MPPTPETILSHPLLLCTRAPSSHIYTLTLRKPPENRLNSSYCQLLISSIHKIHSLIPPSTPAALITTSSSPKFFCTGLELEESATDPHANTMGFYPLLATLLDFPHPTVAAITGHTFGGACPLILAHDYRIMNVERGFICMPPVDLGLHFPGIGSLPRLKLGHTVARKMLLEAHRWTGEEAVRDGVVDEAVEESEVLVRAEEVARTWAGKGRMGVYGVLREELVGEAARGLREISYVRGKRVDREAKAKI</sequence>
<dbReference type="Proteomes" id="UP000799538">
    <property type="component" value="Unassembled WGS sequence"/>
</dbReference>
<dbReference type="Gene3D" id="3.90.226.10">
    <property type="entry name" value="2-enoyl-CoA Hydratase, Chain A, domain 1"/>
    <property type="match status" value="1"/>
</dbReference>
<keyword evidence="1" id="KW-0843">Virulence</keyword>
<dbReference type="OrthoDB" id="1696280at2759"/>
<protein>
    <submittedName>
        <fullName evidence="2">ClpP/crotonase-like domain-containing protein</fullName>
    </submittedName>
</protein>
<organism evidence="2 3">
    <name type="scientific">Elsinoe ampelina</name>
    <dbReference type="NCBI Taxonomy" id="302913"/>
    <lineage>
        <taxon>Eukaryota</taxon>
        <taxon>Fungi</taxon>
        <taxon>Dikarya</taxon>
        <taxon>Ascomycota</taxon>
        <taxon>Pezizomycotina</taxon>
        <taxon>Dothideomycetes</taxon>
        <taxon>Dothideomycetidae</taxon>
        <taxon>Myriangiales</taxon>
        <taxon>Elsinoaceae</taxon>
        <taxon>Elsinoe</taxon>
    </lineage>
</organism>
<evidence type="ECO:0000256" key="1">
    <source>
        <dbReference type="ARBA" id="ARBA00023026"/>
    </source>
</evidence>
<dbReference type="CDD" id="cd06558">
    <property type="entry name" value="crotonase-like"/>
    <property type="match status" value="1"/>
</dbReference>
<dbReference type="PANTHER" id="PTHR11941">
    <property type="entry name" value="ENOYL-COA HYDRATASE-RELATED"/>
    <property type="match status" value="1"/>
</dbReference>
<dbReference type="GO" id="GO:0004165">
    <property type="term" value="F:delta(3)-delta(2)-enoyl-CoA isomerase activity"/>
    <property type="evidence" value="ECO:0007669"/>
    <property type="project" value="TreeGrafter"/>
</dbReference>
<dbReference type="AlphaFoldDB" id="A0A6A6G794"/>
<evidence type="ECO:0000313" key="2">
    <source>
        <dbReference type="EMBL" id="KAF2221449.1"/>
    </source>
</evidence>
<dbReference type="InterPro" id="IPR029045">
    <property type="entry name" value="ClpP/crotonase-like_dom_sf"/>
</dbReference>
<gene>
    <name evidence="2" type="ORF">BDZ85DRAFT_275117</name>
</gene>
<proteinExistence type="predicted"/>
<name>A0A6A6G794_9PEZI</name>
<reference evidence="3" key="1">
    <citation type="journal article" date="2020" name="Stud. Mycol.">
        <title>101 Dothideomycetes genomes: A test case for predicting lifestyles and emergence of pathogens.</title>
        <authorList>
            <person name="Haridas S."/>
            <person name="Albert R."/>
            <person name="Binder M."/>
            <person name="Bloem J."/>
            <person name="LaButti K."/>
            <person name="Salamov A."/>
            <person name="Andreopoulos B."/>
            <person name="Baker S."/>
            <person name="Barry K."/>
            <person name="Bills G."/>
            <person name="Bluhm B."/>
            <person name="Cannon C."/>
            <person name="Castanera R."/>
            <person name="Culley D."/>
            <person name="Daum C."/>
            <person name="Ezra D."/>
            <person name="Gonzalez J."/>
            <person name="Henrissat B."/>
            <person name="Kuo A."/>
            <person name="Liang C."/>
            <person name="Lipzen A."/>
            <person name="Lutzoni F."/>
            <person name="Magnuson J."/>
            <person name="Mondo S."/>
            <person name="Nolan M."/>
            <person name="Ohm R."/>
            <person name="Pangilinan J."/>
            <person name="Park H.-J."/>
            <person name="Ramirez L."/>
            <person name="Alfaro M."/>
            <person name="Sun H."/>
            <person name="Tritt A."/>
            <person name="Yoshinaga Y."/>
            <person name="Zwiers L.-H."/>
            <person name="Turgeon B."/>
            <person name="Goodwin S."/>
            <person name="Spatafora J."/>
            <person name="Crous P."/>
            <person name="Grigoriev I."/>
        </authorList>
    </citation>
    <scope>NUCLEOTIDE SEQUENCE [LARGE SCALE GENOMIC DNA]</scope>
    <source>
        <strain evidence="3">CECT 20119</strain>
    </source>
</reference>
<dbReference type="Pfam" id="PF00378">
    <property type="entry name" value="ECH_1"/>
    <property type="match status" value="1"/>
</dbReference>
<dbReference type="PANTHER" id="PTHR11941:SF75">
    <property type="entry name" value="ENOYL-COA HYDRATASE_ISOMERASE FAMILY PROTEIN"/>
    <property type="match status" value="1"/>
</dbReference>
<evidence type="ECO:0000313" key="3">
    <source>
        <dbReference type="Proteomes" id="UP000799538"/>
    </source>
</evidence>
<dbReference type="EMBL" id="ML992510">
    <property type="protein sequence ID" value="KAF2221449.1"/>
    <property type="molecule type" value="Genomic_DNA"/>
</dbReference>
<accession>A0A6A6G794</accession>
<keyword evidence="3" id="KW-1185">Reference proteome</keyword>
<dbReference type="GO" id="GO:0005777">
    <property type="term" value="C:peroxisome"/>
    <property type="evidence" value="ECO:0007669"/>
    <property type="project" value="TreeGrafter"/>
</dbReference>